<accession>G0UKD1</accession>
<dbReference type="AlphaFoldDB" id="G0UKD1"/>
<dbReference type="EMBL" id="HE575316">
    <property type="protein sequence ID" value="CCC89836.1"/>
    <property type="molecule type" value="Genomic_DNA"/>
</dbReference>
<protein>
    <submittedName>
        <fullName evidence="2">Uncharacterized protein</fullName>
    </submittedName>
</protein>
<evidence type="ECO:0000313" key="2">
    <source>
        <dbReference type="EMBL" id="CCC89836.1"/>
    </source>
</evidence>
<gene>
    <name evidence="2" type="ORF">TCIL3000_3_2690</name>
</gene>
<proteinExistence type="predicted"/>
<feature type="transmembrane region" description="Helical" evidence="1">
    <location>
        <begin position="140"/>
        <end position="161"/>
    </location>
</feature>
<organism evidence="2">
    <name type="scientific">Trypanosoma congolense (strain IL3000)</name>
    <dbReference type="NCBI Taxonomy" id="1068625"/>
    <lineage>
        <taxon>Eukaryota</taxon>
        <taxon>Discoba</taxon>
        <taxon>Euglenozoa</taxon>
        <taxon>Kinetoplastea</taxon>
        <taxon>Metakinetoplastina</taxon>
        <taxon>Trypanosomatida</taxon>
        <taxon>Trypanosomatidae</taxon>
        <taxon>Trypanosoma</taxon>
        <taxon>Nannomonas</taxon>
    </lineage>
</organism>
<reference evidence="2" key="1">
    <citation type="journal article" date="2012" name="Proc. Natl. Acad. Sci. U.S.A.">
        <title>Antigenic diversity is generated by distinct evolutionary mechanisms in African trypanosome species.</title>
        <authorList>
            <person name="Jackson A.P."/>
            <person name="Berry A."/>
            <person name="Aslett M."/>
            <person name="Allison H.C."/>
            <person name="Burton P."/>
            <person name="Vavrova-Anderson J."/>
            <person name="Brown R."/>
            <person name="Browne H."/>
            <person name="Corton N."/>
            <person name="Hauser H."/>
            <person name="Gamble J."/>
            <person name="Gilderthorp R."/>
            <person name="Marcello L."/>
            <person name="McQuillan J."/>
            <person name="Otto T.D."/>
            <person name="Quail M.A."/>
            <person name="Sanders M.J."/>
            <person name="van Tonder A."/>
            <person name="Ginger M.L."/>
            <person name="Field M.C."/>
            <person name="Barry J.D."/>
            <person name="Hertz-Fowler C."/>
            <person name="Berriman M."/>
        </authorList>
    </citation>
    <scope>NUCLEOTIDE SEQUENCE</scope>
    <source>
        <strain evidence="2">IL3000</strain>
    </source>
</reference>
<keyword evidence="1" id="KW-0472">Membrane</keyword>
<evidence type="ECO:0000256" key="1">
    <source>
        <dbReference type="SAM" id="Phobius"/>
    </source>
</evidence>
<sequence>MILCPIRVICFIFFSATFLSLLSKHVHLCRVLPFCYSHSGGCARIHTASLMFSRYIQRGAGSAQRSPVTAFVDRPSSGPYTFQVRKFIEHNSCPKKWRCPETADVRRRHAGVKLGSEYVRIKEQAELEQQLLNADKLTNWNIVTGFAAAAATLLIALNILVEMVEPNSSPEYTPYTPPPPSDGK</sequence>
<keyword evidence="1" id="KW-1133">Transmembrane helix</keyword>
<name>G0UKD1_TRYCI</name>
<keyword evidence="1" id="KW-0812">Transmembrane</keyword>
<dbReference type="VEuPathDB" id="TriTrypDB:TcIL3000_3_2690"/>